<evidence type="ECO:0000313" key="4">
    <source>
        <dbReference type="Proteomes" id="UP000503447"/>
    </source>
</evidence>
<dbReference type="Pfam" id="PF02368">
    <property type="entry name" value="Big_2"/>
    <property type="match status" value="1"/>
</dbReference>
<dbReference type="SMART" id="SM00635">
    <property type="entry name" value="BID_2"/>
    <property type="match status" value="1"/>
</dbReference>
<accession>A0A6M5Z144</accession>
<keyword evidence="4" id="KW-1185">Reference proteome</keyword>
<feature type="domain" description="BIG2" evidence="2">
    <location>
        <begin position="495"/>
        <end position="576"/>
    </location>
</feature>
<evidence type="ECO:0000256" key="1">
    <source>
        <dbReference type="SAM" id="MobiDB-lite"/>
    </source>
</evidence>
<gene>
    <name evidence="3" type="ORF">FTUN_6527</name>
</gene>
<feature type="region of interest" description="Disordered" evidence="1">
    <location>
        <begin position="426"/>
        <end position="448"/>
    </location>
</feature>
<dbReference type="SUPFAM" id="SSF49373">
    <property type="entry name" value="Invasin/intimin cell-adhesion fragments"/>
    <property type="match status" value="1"/>
</dbReference>
<dbReference type="GO" id="GO:0016799">
    <property type="term" value="F:hydrolase activity, hydrolyzing N-glycosyl compounds"/>
    <property type="evidence" value="ECO:0007669"/>
    <property type="project" value="InterPro"/>
</dbReference>
<evidence type="ECO:0000313" key="3">
    <source>
        <dbReference type="EMBL" id="QJW98932.1"/>
    </source>
</evidence>
<dbReference type="AlphaFoldDB" id="A0A6M5Z144"/>
<proteinExistence type="predicted"/>
<sequence length="776" mass="83296">MNAVLRICGLPLAVALCSGPLFGPAQSSSEPRSDAGPVRVILDTDIGPDCDDVGAVCVLHALADRGEAHILGMMCCTSCEWGAPCLDALNAYFGRTDIPVGTLKERGFLADAGYNRVLAETYPHRIKNGKDAPDAVGLYRQLLAGQPDGSVVIVAVGPLKTLSKLLDSPADKTSSLNGAELVAKKVKLLSCMGGWYPKATGERGPEFNFQKDVAAAKVVTERWPTPVVFSGAEIGSGIMTGRRVATDEPEYHPLTLAFAVWPDAGFGRDRASWDETAVLYGVRGPGKYWSLSKNGYNRIGEKGTNTFTEDRDRTHRYLVPSTPVSELEDVIEGLMVGAREGPSDFDFNIATYSQDGIGTVAAKDEVPPDGAKSHAFDRNPKSVWMAKSPTSWIGYQCPDGKKYAVSKYRITSAFAAAEHDPGSWTLSGSNDGGKTWAQLDSRGPEGFDGRGRTREFAFKNDAAFNIYRFDFSASRAVHVAGIELLEHVQNERGVPVTGISLDQTKVSIPVAGRAALNVSVTPLNARDKDVVWASSDGQVASVQRIGKNTAMVSARRAGACTVTATGTNGKSLASCSVAVTDSTLPAPWVYREINSPAVPGGASYSAETFTLTGGGAAIERWWKRVYDQFSFVCQNKRGDWEIVARVTAQTKSSPGAIAGLMFRESTARDSRFVLLGITPARELFLSWRSGPEDEGPRKVLGKYDLPIYLKLRRRGASFDASVSADGTNWGEPLGTFSSKAFEPDMMVGLCVTARNNPTTSTATFDHVSVTERPPAK</sequence>
<protein>
    <recommendedName>
        <fullName evidence="2">BIG2 domain-containing protein</fullName>
    </recommendedName>
</protein>
<organism evidence="3 4">
    <name type="scientific">Frigoriglobus tundricola</name>
    <dbReference type="NCBI Taxonomy" id="2774151"/>
    <lineage>
        <taxon>Bacteria</taxon>
        <taxon>Pseudomonadati</taxon>
        <taxon>Planctomycetota</taxon>
        <taxon>Planctomycetia</taxon>
        <taxon>Gemmatales</taxon>
        <taxon>Gemmataceae</taxon>
        <taxon>Frigoriglobus</taxon>
    </lineage>
</organism>
<dbReference type="Gene3D" id="3.90.245.10">
    <property type="entry name" value="Ribonucleoside hydrolase-like"/>
    <property type="match status" value="1"/>
</dbReference>
<dbReference type="RefSeq" id="WP_171473999.1">
    <property type="nucleotide sequence ID" value="NZ_CP053452.2"/>
</dbReference>
<name>A0A6M5Z144_9BACT</name>
<evidence type="ECO:0000259" key="2">
    <source>
        <dbReference type="SMART" id="SM00635"/>
    </source>
</evidence>
<dbReference type="EMBL" id="CP053452">
    <property type="protein sequence ID" value="QJW98932.1"/>
    <property type="molecule type" value="Genomic_DNA"/>
</dbReference>
<reference evidence="4" key="1">
    <citation type="submission" date="2020-05" db="EMBL/GenBank/DDBJ databases">
        <title>Frigoriglobus tundricola gen. nov., sp. nov., a psychrotolerant cellulolytic planctomycete of the family Gemmataceae with two divergent copies of 16S rRNA gene.</title>
        <authorList>
            <person name="Kulichevskaya I.S."/>
            <person name="Ivanova A.A."/>
            <person name="Naumoff D.G."/>
            <person name="Beletsky A.V."/>
            <person name="Rijpstra W.I.C."/>
            <person name="Sinninghe Damste J.S."/>
            <person name="Mardanov A.V."/>
            <person name="Ravin N.V."/>
            <person name="Dedysh S.N."/>
        </authorList>
    </citation>
    <scope>NUCLEOTIDE SEQUENCE [LARGE SCALE GENOMIC DNA]</scope>
    <source>
        <strain evidence="4">PL17</strain>
    </source>
</reference>
<dbReference type="Proteomes" id="UP000503447">
    <property type="component" value="Chromosome"/>
</dbReference>
<dbReference type="Pfam" id="PF01156">
    <property type="entry name" value="IU_nuc_hydro"/>
    <property type="match status" value="1"/>
</dbReference>
<dbReference type="SUPFAM" id="SSF53590">
    <property type="entry name" value="Nucleoside hydrolase"/>
    <property type="match status" value="1"/>
</dbReference>
<dbReference type="Gene3D" id="2.60.120.200">
    <property type="match status" value="1"/>
</dbReference>
<dbReference type="InterPro" id="IPR001910">
    <property type="entry name" value="Inosine/uridine_hydrolase_dom"/>
</dbReference>
<dbReference type="InterPro" id="IPR003343">
    <property type="entry name" value="Big_2"/>
</dbReference>
<dbReference type="PANTHER" id="PTHR43264">
    <property type="match status" value="1"/>
</dbReference>
<dbReference type="Gene3D" id="2.60.120.260">
    <property type="entry name" value="Galactose-binding domain-like"/>
    <property type="match status" value="1"/>
</dbReference>
<dbReference type="InterPro" id="IPR008964">
    <property type="entry name" value="Invasin/intimin_cell_adhesion"/>
</dbReference>
<dbReference type="Gene3D" id="2.60.40.1080">
    <property type="match status" value="1"/>
</dbReference>
<dbReference type="InterPro" id="IPR036452">
    <property type="entry name" value="Ribo_hydro-like"/>
</dbReference>
<dbReference type="PANTHER" id="PTHR43264:SF1">
    <property type="entry name" value="INOSINE_URIDINE-PREFERRING NUCLEOSIDE HYDROLASE DOMAIN-CONTAINING PROTEIN"/>
    <property type="match status" value="1"/>
</dbReference>
<dbReference type="KEGG" id="ftj:FTUN_6527"/>